<organism evidence="6 7">
    <name type="scientific">Thomasclavelia spiroformis</name>
    <dbReference type="NCBI Taxonomy" id="29348"/>
    <lineage>
        <taxon>Bacteria</taxon>
        <taxon>Bacillati</taxon>
        <taxon>Bacillota</taxon>
        <taxon>Erysipelotrichia</taxon>
        <taxon>Erysipelotrichales</taxon>
        <taxon>Coprobacillaceae</taxon>
        <taxon>Thomasclavelia</taxon>
    </lineage>
</organism>
<comment type="similarity">
    <text evidence="1">Belongs to the ABC transporter superfamily.</text>
</comment>
<evidence type="ECO:0000256" key="3">
    <source>
        <dbReference type="ARBA" id="ARBA00022741"/>
    </source>
</evidence>
<dbReference type="GO" id="GO:0005524">
    <property type="term" value="F:ATP binding"/>
    <property type="evidence" value="ECO:0007669"/>
    <property type="project" value="UniProtKB-KW"/>
</dbReference>
<sequence>METILSFEDVSYSYLDGSSTVTILDKANYDFEKGKIYAIVGASGSGKTTTIVLAGGLDKPKEGKVNFKGTDINQIGLNKYRRNDISIVFQAYNLIYYMNAYENVANAIEIPNIKVPNKKEYCLNILQKLGLTKDQCFRDIRKLSGGQQQRIAIARAMAKDVDLILADEPTGNLDEKNSREILKIFIDLAHNDNKCVVIVTHSPSLAAKCDAQLKISDGQIIEV</sequence>
<proteinExistence type="inferred from homology"/>
<dbReference type="CDD" id="cd03255">
    <property type="entry name" value="ABC_MJ0796_LolCDE_FtsE"/>
    <property type="match status" value="1"/>
</dbReference>
<dbReference type="InterPro" id="IPR003593">
    <property type="entry name" value="AAA+_ATPase"/>
</dbReference>
<dbReference type="InterPro" id="IPR003439">
    <property type="entry name" value="ABC_transporter-like_ATP-bd"/>
</dbReference>
<evidence type="ECO:0000259" key="5">
    <source>
        <dbReference type="PROSITE" id="PS50893"/>
    </source>
</evidence>
<dbReference type="RefSeq" id="WP_087256640.1">
    <property type="nucleotide sequence ID" value="NZ_CAJFOD010000042.1"/>
</dbReference>
<dbReference type="SMART" id="SM00382">
    <property type="entry name" value="AAA"/>
    <property type="match status" value="1"/>
</dbReference>
<evidence type="ECO:0000256" key="1">
    <source>
        <dbReference type="ARBA" id="ARBA00005417"/>
    </source>
</evidence>
<dbReference type="EMBL" id="NFLB01000008">
    <property type="protein sequence ID" value="OUQ04920.1"/>
    <property type="molecule type" value="Genomic_DNA"/>
</dbReference>
<keyword evidence="3" id="KW-0547">Nucleotide-binding</keyword>
<dbReference type="PROSITE" id="PS50893">
    <property type="entry name" value="ABC_TRANSPORTER_2"/>
    <property type="match status" value="1"/>
</dbReference>
<evidence type="ECO:0000256" key="4">
    <source>
        <dbReference type="ARBA" id="ARBA00022840"/>
    </source>
</evidence>
<protein>
    <submittedName>
        <fullName evidence="6">ABC transporter</fullName>
    </submittedName>
</protein>
<dbReference type="InterPro" id="IPR027417">
    <property type="entry name" value="P-loop_NTPase"/>
</dbReference>
<dbReference type="Gene3D" id="3.40.50.300">
    <property type="entry name" value="P-loop containing nucleotide triphosphate hydrolases"/>
    <property type="match status" value="1"/>
</dbReference>
<feature type="domain" description="ABC transporter" evidence="5">
    <location>
        <begin position="5"/>
        <end position="223"/>
    </location>
</feature>
<dbReference type="AlphaFoldDB" id="A0A1Y4QIG6"/>
<dbReference type="PROSITE" id="PS00211">
    <property type="entry name" value="ABC_TRANSPORTER_1"/>
    <property type="match status" value="1"/>
</dbReference>
<name>A0A1Y4QIG6_9FIRM</name>
<dbReference type="PANTHER" id="PTHR42798">
    <property type="entry name" value="LIPOPROTEIN-RELEASING SYSTEM ATP-BINDING PROTEIN LOLD"/>
    <property type="match status" value="1"/>
</dbReference>
<reference evidence="7" key="1">
    <citation type="submission" date="2017-04" db="EMBL/GenBank/DDBJ databases">
        <title>Function of individual gut microbiota members based on whole genome sequencing of pure cultures obtained from chicken caecum.</title>
        <authorList>
            <person name="Medvecky M."/>
            <person name="Cejkova D."/>
            <person name="Polansky O."/>
            <person name="Karasova D."/>
            <person name="Kubasova T."/>
            <person name="Cizek A."/>
            <person name="Rychlik I."/>
        </authorList>
    </citation>
    <scope>NUCLEOTIDE SEQUENCE [LARGE SCALE GENOMIC DNA]</scope>
    <source>
        <strain evidence="7">An149</strain>
    </source>
</reference>
<keyword evidence="4" id="KW-0067">ATP-binding</keyword>
<evidence type="ECO:0000313" key="7">
    <source>
        <dbReference type="Proteomes" id="UP000196258"/>
    </source>
</evidence>
<dbReference type="Proteomes" id="UP000196258">
    <property type="component" value="Unassembled WGS sequence"/>
</dbReference>
<dbReference type="InterPro" id="IPR017911">
    <property type="entry name" value="MacB-like_ATP-bd"/>
</dbReference>
<dbReference type="Pfam" id="PF00005">
    <property type="entry name" value="ABC_tran"/>
    <property type="match status" value="1"/>
</dbReference>
<dbReference type="GO" id="GO:0016887">
    <property type="term" value="F:ATP hydrolysis activity"/>
    <property type="evidence" value="ECO:0007669"/>
    <property type="project" value="InterPro"/>
</dbReference>
<dbReference type="PANTHER" id="PTHR42798:SF6">
    <property type="entry name" value="CELL DIVISION ATP-BINDING PROTEIN FTSE"/>
    <property type="match status" value="1"/>
</dbReference>
<comment type="caution">
    <text evidence="6">The sequence shown here is derived from an EMBL/GenBank/DDBJ whole genome shotgun (WGS) entry which is preliminary data.</text>
</comment>
<evidence type="ECO:0000256" key="2">
    <source>
        <dbReference type="ARBA" id="ARBA00022448"/>
    </source>
</evidence>
<accession>A0A1Y4QIG6</accession>
<dbReference type="InterPro" id="IPR017871">
    <property type="entry name" value="ABC_transporter-like_CS"/>
</dbReference>
<gene>
    <name evidence="6" type="ORF">B5E91_07875</name>
</gene>
<evidence type="ECO:0000313" key="6">
    <source>
        <dbReference type="EMBL" id="OUQ04920.1"/>
    </source>
</evidence>
<dbReference type="SUPFAM" id="SSF52540">
    <property type="entry name" value="P-loop containing nucleoside triphosphate hydrolases"/>
    <property type="match status" value="1"/>
</dbReference>
<keyword evidence="2" id="KW-0813">Transport</keyword>